<dbReference type="PANTHER" id="PTHR47268">
    <property type="entry name" value="ACYLPHOSPHATASE"/>
    <property type="match status" value="1"/>
</dbReference>
<comment type="caution">
    <text evidence="8">The sequence shown here is derived from an EMBL/GenBank/DDBJ whole genome shotgun (WGS) entry which is preliminary data.</text>
</comment>
<dbReference type="Pfam" id="PF00708">
    <property type="entry name" value="Acylphosphatase"/>
    <property type="match status" value="1"/>
</dbReference>
<dbReference type="EMBL" id="BNJG01000001">
    <property type="protein sequence ID" value="GHO52135.1"/>
    <property type="molecule type" value="Genomic_DNA"/>
</dbReference>
<dbReference type="InterPro" id="IPR017968">
    <property type="entry name" value="Acylphosphatase_CS"/>
</dbReference>
<dbReference type="PROSITE" id="PS00150">
    <property type="entry name" value="ACYLPHOSPHATASE_1"/>
    <property type="match status" value="1"/>
</dbReference>
<dbReference type="EC" id="3.6.1.7" evidence="2 5"/>
<evidence type="ECO:0000313" key="9">
    <source>
        <dbReference type="Proteomes" id="UP000654345"/>
    </source>
</evidence>
<feature type="active site" evidence="5">
    <location>
        <position position="48"/>
    </location>
</feature>
<keyword evidence="9" id="KW-1185">Reference proteome</keyword>
<dbReference type="PANTHER" id="PTHR47268:SF4">
    <property type="entry name" value="ACYLPHOSPHATASE"/>
    <property type="match status" value="1"/>
</dbReference>
<evidence type="ECO:0000256" key="3">
    <source>
        <dbReference type="ARBA" id="ARBA00015991"/>
    </source>
</evidence>
<feature type="active site" evidence="5">
    <location>
        <position position="30"/>
    </location>
</feature>
<proteinExistence type="inferred from homology"/>
<evidence type="ECO:0000256" key="6">
    <source>
        <dbReference type="RuleBase" id="RU004168"/>
    </source>
</evidence>
<keyword evidence="5" id="KW-0378">Hydrolase</keyword>
<dbReference type="SUPFAM" id="SSF54975">
    <property type="entry name" value="Acylphosphatase/BLUF domain-like"/>
    <property type="match status" value="1"/>
</dbReference>
<evidence type="ECO:0000256" key="1">
    <source>
        <dbReference type="ARBA" id="ARBA00005614"/>
    </source>
</evidence>
<evidence type="ECO:0000256" key="4">
    <source>
        <dbReference type="ARBA" id="ARBA00047645"/>
    </source>
</evidence>
<evidence type="ECO:0000259" key="7">
    <source>
        <dbReference type="PROSITE" id="PS51160"/>
    </source>
</evidence>
<organism evidence="8 9">
    <name type="scientific">Ktedonobacter robiniae</name>
    <dbReference type="NCBI Taxonomy" id="2778365"/>
    <lineage>
        <taxon>Bacteria</taxon>
        <taxon>Bacillati</taxon>
        <taxon>Chloroflexota</taxon>
        <taxon>Ktedonobacteria</taxon>
        <taxon>Ktedonobacterales</taxon>
        <taxon>Ktedonobacteraceae</taxon>
        <taxon>Ktedonobacter</taxon>
    </lineage>
</organism>
<dbReference type="Proteomes" id="UP000654345">
    <property type="component" value="Unassembled WGS sequence"/>
</dbReference>
<dbReference type="InterPro" id="IPR036046">
    <property type="entry name" value="Acylphosphatase-like_dom_sf"/>
</dbReference>
<dbReference type="PROSITE" id="PS51160">
    <property type="entry name" value="ACYLPHOSPHATASE_3"/>
    <property type="match status" value="1"/>
</dbReference>
<evidence type="ECO:0000256" key="5">
    <source>
        <dbReference type="PROSITE-ProRule" id="PRU00520"/>
    </source>
</evidence>
<comment type="similarity">
    <text evidence="1 6">Belongs to the acylphosphatase family.</text>
</comment>
<name>A0ABQ3UI95_9CHLR</name>
<dbReference type="Gene3D" id="3.30.70.100">
    <property type="match status" value="1"/>
</dbReference>
<protein>
    <recommendedName>
        <fullName evidence="3 5">acylphosphatase</fullName>
        <ecNumber evidence="2 5">3.6.1.7</ecNumber>
    </recommendedName>
</protein>
<gene>
    <name evidence="8" type="ORF">KSB_06100</name>
</gene>
<feature type="domain" description="Acylphosphatase-like" evidence="7">
    <location>
        <begin position="15"/>
        <end position="102"/>
    </location>
</feature>
<evidence type="ECO:0000256" key="2">
    <source>
        <dbReference type="ARBA" id="ARBA00012150"/>
    </source>
</evidence>
<reference evidence="8 9" key="1">
    <citation type="journal article" date="2021" name="Int. J. Syst. Evol. Microbiol.">
        <title>Reticulibacter mediterranei gen. nov., sp. nov., within the new family Reticulibacteraceae fam. nov., and Ktedonospora formicarum gen. nov., sp. nov., Ktedonobacter robiniae sp. nov., Dictyobacter formicarum sp. nov. and Dictyobacter arantiisoli sp. nov., belonging to the class Ktedonobacteria.</title>
        <authorList>
            <person name="Yabe S."/>
            <person name="Zheng Y."/>
            <person name="Wang C.M."/>
            <person name="Sakai Y."/>
            <person name="Abe K."/>
            <person name="Yokota A."/>
            <person name="Donadio S."/>
            <person name="Cavaletti L."/>
            <person name="Monciardini P."/>
        </authorList>
    </citation>
    <scope>NUCLEOTIDE SEQUENCE [LARGE SCALE GENOMIC DNA]</scope>
    <source>
        <strain evidence="8 9">SOSP1-30</strain>
    </source>
</reference>
<sequence>MSQSENKHSPTQVEELYAIVQGWVQGVGFRQFVVQQARALHLRGYTRNKSNGDVEVVAQGPRLALEQLLEHLRQGPSTADVRHVEAEWRTPGEAMSNFTIRW</sequence>
<accession>A0ABQ3UI95</accession>
<evidence type="ECO:0000313" key="8">
    <source>
        <dbReference type="EMBL" id="GHO52135.1"/>
    </source>
</evidence>
<dbReference type="RefSeq" id="WP_201369075.1">
    <property type="nucleotide sequence ID" value="NZ_BNJG01000001.1"/>
</dbReference>
<dbReference type="InterPro" id="IPR020456">
    <property type="entry name" value="Acylphosphatase"/>
</dbReference>
<comment type="catalytic activity">
    <reaction evidence="4 5">
        <text>an acyl phosphate + H2O = a carboxylate + phosphate + H(+)</text>
        <dbReference type="Rhea" id="RHEA:14965"/>
        <dbReference type="ChEBI" id="CHEBI:15377"/>
        <dbReference type="ChEBI" id="CHEBI:15378"/>
        <dbReference type="ChEBI" id="CHEBI:29067"/>
        <dbReference type="ChEBI" id="CHEBI:43474"/>
        <dbReference type="ChEBI" id="CHEBI:59918"/>
        <dbReference type="EC" id="3.6.1.7"/>
    </reaction>
</comment>
<dbReference type="InterPro" id="IPR001792">
    <property type="entry name" value="Acylphosphatase-like_dom"/>
</dbReference>